<evidence type="ECO:0000313" key="5">
    <source>
        <dbReference type="Proteomes" id="UP001365128"/>
    </source>
</evidence>
<evidence type="ECO:0000256" key="1">
    <source>
        <dbReference type="ARBA" id="ARBA00023125"/>
    </source>
</evidence>
<dbReference type="InterPro" id="IPR012340">
    <property type="entry name" value="NA-bd_OB-fold"/>
</dbReference>
<keyword evidence="1 2" id="KW-0238">DNA-binding</keyword>
<gene>
    <name evidence="4" type="ORF">IWX46DRAFT_644631</name>
</gene>
<feature type="compositionally biased region" description="Basic and acidic residues" evidence="3">
    <location>
        <begin position="137"/>
        <end position="146"/>
    </location>
</feature>
<dbReference type="Proteomes" id="UP001365128">
    <property type="component" value="Unassembled WGS sequence"/>
</dbReference>
<dbReference type="InterPro" id="IPR000424">
    <property type="entry name" value="Primosome_PriB/ssb"/>
</dbReference>
<proteinExistence type="predicted"/>
<evidence type="ECO:0000256" key="2">
    <source>
        <dbReference type="PROSITE-ProRule" id="PRU00252"/>
    </source>
</evidence>
<dbReference type="SUPFAM" id="SSF50249">
    <property type="entry name" value="Nucleic acid-binding proteins"/>
    <property type="match status" value="1"/>
</dbReference>
<dbReference type="EMBL" id="JBBPDW010000049">
    <property type="protein sequence ID" value="KAK7532686.1"/>
    <property type="molecule type" value="Genomic_DNA"/>
</dbReference>
<dbReference type="Gene3D" id="2.40.50.140">
    <property type="entry name" value="Nucleic acid-binding proteins"/>
    <property type="match status" value="1"/>
</dbReference>
<name>A0ABR1LBS8_9PEZI</name>
<dbReference type="CDD" id="cd04496">
    <property type="entry name" value="SSB_OBF"/>
    <property type="match status" value="1"/>
</dbReference>
<dbReference type="PROSITE" id="PS50935">
    <property type="entry name" value="SSB"/>
    <property type="match status" value="1"/>
</dbReference>
<feature type="region of interest" description="Disordered" evidence="3">
    <location>
        <begin position="124"/>
        <end position="146"/>
    </location>
</feature>
<dbReference type="Pfam" id="PF00436">
    <property type="entry name" value="SSB"/>
    <property type="match status" value="1"/>
</dbReference>
<evidence type="ECO:0000313" key="4">
    <source>
        <dbReference type="EMBL" id="KAK7532686.1"/>
    </source>
</evidence>
<evidence type="ECO:0000256" key="3">
    <source>
        <dbReference type="SAM" id="MobiDB-lite"/>
    </source>
</evidence>
<evidence type="ECO:0008006" key="6">
    <source>
        <dbReference type="Google" id="ProtNLM"/>
    </source>
</evidence>
<reference evidence="4 5" key="1">
    <citation type="submission" date="2024-04" db="EMBL/GenBank/DDBJ databases">
        <title>Phyllosticta paracitricarpa is synonymous to the EU quarantine fungus P. citricarpa based on phylogenomic analyses.</title>
        <authorList>
            <consortium name="Lawrence Berkeley National Laboratory"/>
            <person name="Van Ingen-Buijs V.A."/>
            <person name="Van Westerhoven A.C."/>
            <person name="Haridas S."/>
            <person name="Skiadas P."/>
            <person name="Martin F."/>
            <person name="Groenewald J.Z."/>
            <person name="Crous P.W."/>
            <person name="Seidl M.F."/>
        </authorList>
    </citation>
    <scope>NUCLEOTIDE SEQUENCE [LARGE SCALE GENOMIC DNA]</scope>
    <source>
        <strain evidence="4 5">CBS 122670</strain>
    </source>
</reference>
<accession>A0ABR1LBS8</accession>
<protein>
    <recommendedName>
        <fullName evidence="6">SsDNA binding protein</fullName>
    </recommendedName>
</protein>
<keyword evidence="5" id="KW-1185">Reference proteome</keyword>
<sequence>MFALRRSAAILSAPARSFSSSARAQKASMTLVGRVARDPELKTTSRGEEFITYSIACKDGTRVDSGVSFYNISKFSLSPALKDLMMDLTKGTLVHVTSDVTHQKKEGESAPRLSLRQRDLEILIKHRSRPNDQPQEGEEHRGEYQQ</sequence>
<comment type="caution">
    <text evidence="4">The sequence shown here is derived from an EMBL/GenBank/DDBJ whole genome shotgun (WGS) entry which is preliminary data.</text>
</comment>
<organism evidence="4 5">
    <name type="scientific">Phyllosticta citricarpa</name>
    <dbReference type="NCBI Taxonomy" id="55181"/>
    <lineage>
        <taxon>Eukaryota</taxon>
        <taxon>Fungi</taxon>
        <taxon>Dikarya</taxon>
        <taxon>Ascomycota</taxon>
        <taxon>Pezizomycotina</taxon>
        <taxon>Dothideomycetes</taxon>
        <taxon>Dothideomycetes incertae sedis</taxon>
        <taxon>Botryosphaeriales</taxon>
        <taxon>Phyllostictaceae</taxon>
        <taxon>Phyllosticta</taxon>
    </lineage>
</organism>